<feature type="binding site" evidence="5">
    <location>
        <begin position="12"/>
        <end position="18"/>
    </location>
    <ligand>
        <name>NADP(+)</name>
        <dbReference type="ChEBI" id="CHEBI:58349"/>
    </ligand>
</feature>
<keyword evidence="8" id="KW-1185">Reference proteome</keyword>
<feature type="active site" description="Proton donor/acceptor" evidence="5">
    <location>
        <position position="136"/>
    </location>
</feature>
<dbReference type="RefSeq" id="WP_210805014.1">
    <property type="nucleotide sequence ID" value="NZ_JAGQDG010000001.1"/>
</dbReference>
<organism evidence="7 8">
    <name type="scientific">Ideonella paludis</name>
    <dbReference type="NCBI Taxonomy" id="1233411"/>
    <lineage>
        <taxon>Bacteria</taxon>
        <taxon>Pseudomonadati</taxon>
        <taxon>Pseudomonadota</taxon>
        <taxon>Betaproteobacteria</taxon>
        <taxon>Burkholderiales</taxon>
        <taxon>Sphaerotilaceae</taxon>
        <taxon>Ideonella</taxon>
    </lineage>
</organism>
<dbReference type="Gene3D" id="3.90.25.10">
    <property type="entry name" value="UDP-galactose 4-epimerase, domain 1"/>
    <property type="match status" value="1"/>
</dbReference>
<comment type="catalytic activity">
    <reaction evidence="5">
        <text>GDP-beta-L-fucose + NADP(+) = GDP-4-dehydro-alpha-D-rhamnose + NADPH + H(+)</text>
        <dbReference type="Rhea" id="RHEA:18885"/>
        <dbReference type="ChEBI" id="CHEBI:15378"/>
        <dbReference type="ChEBI" id="CHEBI:57273"/>
        <dbReference type="ChEBI" id="CHEBI:57783"/>
        <dbReference type="ChEBI" id="CHEBI:57964"/>
        <dbReference type="ChEBI" id="CHEBI:58349"/>
        <dbReference type="EC" id="1.1.1.271"/>
    </reaction>
</comment>
<dbReference type="HAMAP" id="MF_00956">
    <property type="entry name" value="GDP_fucose_synth"/>
    <property type="match status" value="1"/>
</dbReference>
<keyword evidence="4 5" id="KW-0413">Isomerase</keyword>
<evidence type="ECO:0000313" key="7">
    <source>
        <dbReference type="EMBL" id="MBQ0933750.1"/>
    </source>
</evidence>
<dbReference type="Gene3D" id="3.40.50.720">
    <property type="entry name" value="NAD(P)-binding Rossmann-like Domain"/>
    <property type="match status" value="1"/>
</dbReference>
<name>A0ABS5DRI9_9BURK</name>
<evidence type="ECO:0000256" key="5">
    <source>
        <dbReference type="HAMAP-Rule" id="MF_00956"/>
    </source>
</evidence>
<keyword evidence="5" id="KW-0511">Multifunctional enzyme</keyword>
<evidence type="ECO:0000259" key="6">
    <source>
        <dbReference type="Pfam" id="PF01370"/>
    </source>
</evidence>
<feature type="binding site" evidence="5">
    <location>
        <position position="202"/>
    </location>
    <ligand>
        <name>substrate</name>
    </ligand>
</feature>
<evidence type="ECO:0000256" key="3">
    <source>
        <dbReference type="ARBA" id="ARBA00023002"/>
    </source>
</evidence>
<feature type="binding site" evidence="5">
    <location>
        <position position="187"/>
    </location>
    <ligand>
        <name>substrate</name>
    </ligand>
</feature>
<dbReference type="PANTHER" id="PTHR43238:SF1">
    <property type="entry name" value="GDP-L-FUCOSE SYNTHASE"/>
    <property type="match status" value="1"/>
</dbReference>
<dbReference type="SUPFAM" id="SSF51735">
    <property type="entry name" value="NAD(P)-binding Rossmann-fold domains"/>
    <property type="match status" value="1"/>
</dbReference>
<dbReference type="Pfam" id="PF01370">
    <property type="entry name" value="Epimerase"/>
    <property type="match status" value="1"/>
</dbReference>
<keyword evidence="2 5" id="KW-0521">NADP</keyword>
<reference evidence="7 8" key="1">
    <citation type="submission" date="2021-04" db="EMBL/GenBank/DDBJ databases">
        <title>The genome sequence of type strain Ideonella paludis KCTC 32238.</title>
        <authorList>
            <person name="Liu Y."/>
        </authorList>
    </citation>
    <scope>NUCLEOTIDE SEQUENCE [LARGE SCALE GENOMIC DNA]</scope>
    <source>
        <strain evidence="7 8">KCTC 32238</strain>
    </source>
</reference>
<sequence>MSDEQPRVFVAGHRGMVGSAVVRALHGRATLLLRGRDELDLRRQDQVAAFFQAERPEHVVLAAAKVGGIQANNTYPADFIHDNLVIASTVIHEAWRAGVSRLVFLGSSCIYPRQAEQPLREEALLTGLLEPTNEPYAIAKIAGIKLCESYRRQHGADFRSLMPTNLYGPGDNYHPQHSHVIPGLLRRFHEAKLAAADEVVVWGSGRPLREFLHVDDLAQACVTALETARDTWEAQAPATCSHLNVGSGEELSIAELAALVARTVGFEGRLRFDAQQPDGTPRKLLDSRRLRSLGWGPKVSLAQGLAAAYQDFLQGTARLIQSAGSR</sequence>
<evidence type="ECO:0000313" key="8">
    <source>
        <dbReference type="Proteomes" id="UP000672097"/>
    </source>
</evidence>
<dbReference type="InterPro" id="IPR028614">
    <property type="entry name" value="GDP_fucose/colitose_synth"/>
</dbReference>
<comment type="similarity">
    <text evidence="1 5">Belongs to the NAD(P)-dependent epimerase/dehydratase family. Fucose synthase subfamily.</text>
</comment>
<accession>A0ABS5DRI9</accession>
<proteinExistence type="inferred from homology"/>
<dbReference type="InterPro" id="IPR001509">
    <property type="entry name" value="Epimerase_deHydtase"/>
</dbReference>
<dbReference type="InterPro" id="IPR036291">
    <property type="entry name" value="NAD(P)-bd_dom_sf"/>
</dbReference>
<dbReference type="EMBL" id="JAGQDG010000001">
    <property type="protein sequence ID" value="MBQ0933750.1"/>
    <property type="molecule type" value="Genomic_DNA"/>
</dbReference>
<keyword evidence="3 5" id="KW-0560">Oxidoreductase</keyword>
<feature type="binding site" evidence="5">
    <location>
        <position position="209"/>
    </location>
    <ligand>
        <name>substrate</name>
    </ligand>
</feature>
<dbReference type="CDD" id="cd05239">
    <property type="entry name" value="GDP_FS_SDR_e"/>
    <property type="match status" value="1"/>
</dbReference>
<evidence type="ECO:0000256" key="1">
    <source>
        <dbReference type="ARBA" id="ARBA00005959"/>
    </source>
</evidence>
<dbReference type="EC" id="1.1.1.271" evidence="5"/>
<feature type="site" description="Important for catalytic activity" evidence="5">
    <location>
        <position position="107"/>
    </location>
</feature>
<protein>
    <recommendedName>
        <fullName evidence="5">GDP-L-fucose synthase</fullName>
        <ecNumber evidence="5">1.1.1.271</ecNumber>
    </recommendedName>
    <alternativeName>
        <fullName evidence="5">GDP-4-keto-6-deoxy-D-mannose-3,5-epimerase-4-reductase</fullName>
    </alternativeName>
</protein>
<evidence type="ECO:0000256" key="2">
    <source>
        <dbReference type="ARBA" id="ARBA00022857"/>
    </source>
</evidence>
<feature type="binding site" evidence="5">
    <location>
        <begin position="105"/>
        <end position="108"/>
    </location>
    <ligand>
        <name>NADP(+)</name>
        <dbReference type="ChEBI" id="CHEBI:58349"/>
    </ligand>
</feature>
<comment type="function">
    <text evidence="5">Catalyzes the two-step NADP-dependent conversion of GDP-4-dehydro-6-deoxy-D-mannose to GDP-fucose, involving an epimerase and a reductase reaction.</text>
</comment>
<dbReference type="PANTHER" id="PTHR43238">
    <property type="entry name" value="GDP-L-FUCOSE SYNTHASE"/>
    <property type="match status" value="1"/>
</dbReference>
<comment type="pathway">
    <text evidence="5">Nucleotide-sugar biosynthesis; GDP-L-fucose biosynthesis via de novo pathway; GDP-L-fucose from GDP-alpha-D-mannose: step 2/2.</text>
</comment>
<evidence type="ECO:0000256" key="4">
    <source>
        <dbReference type="ARBA" id="ARBA00023235"/>
    </source>
</evidence>
<comment type="caution">
    <text evidence="7">The sequence shown here is derived from an EMBL/GenBank/DDBJ whole genome shotgun (WGS) entry which is preliminary data.</text>
</comment>
<feature type="domain" description="NAD-dependent epimerase/dehydratase" evidence="6">
    <location>
        <begin position="8"/>
        <end position="230"/>
    </location>
</feature>
<feature type="binding site" evidence="5">
    <location>
        <begin position="163"/>
        <end position="166"/>
    </location>
    <ligand>
        <name>NADP(+)</name>
        <dbReference type="ChEBI" id="CHEBI:58349"/>
    </ligand>
</feature>
<feature type="binding site" evidence="5">
    <location>
        <position position="179"/>
    </location>
    <ligand>
        <name>NADP(+)</name>
        <dbReference type="ChEBI" id="CHEBI:58349"/>
    </ligand>
</feature>
<feature type="binding site" evidence="5">
    <location>
        <position position="278"/>
    </location>
    <ligand>
        <name>substrate</name>
    </ligand>
</feature>
<gene>
    <name evidence="5" type="primary">fcl</name>
    <name evidence="7" type="ORF">KAK11_00310</name>
</gene>
<dbReference type="Proteomes" id="UP000672097">
    <property type="component" value="Unassembled WGS sequence"/>
</dbReference>
<feature type="binding site" evidence="5">
    <location>
        <position position="140"/>
    </location>
    <ligand>
        <name>NADP(+)</name>
        <dbReference type="ChEBI" id="CHEBI:58349"/>
    </ligand>
</feature>
<feature type="site" description="Important for catalytic activity" evidence="5">
    <location>
        <position position="109"/>
    </location>
</feature>